<reference evidence="2 3" key="1">
    <citation type="submission" date="2018-03" db="EMBL/GenBank/DDBJ databases">
        <title>Genomes of Pezizomycetes fungi and the evolution of truffles.</title>
        <authorList>
            <person name="Murat C."/>
            <person name="Payen T."/>
            <person name="Noel B."/>
            <person name="Kuo A."/>
            <person name="Martin F.M."/>
        </authorList>
    </citation>
    <scope>NUCLEOTIDE SEQUENCE [LARGE SCALE GENOMIC DNA]</scope>
    <source>
        <strain evidence="2">091103-1</strain>
    </source>
</reference>
<protein>
    <submittedName>
        <fullName evidence="2">Uncharacterized protein</fullName>
    </submittedName>
</protein>
<proteinExistence type="predicted"/>
<organism evidence="2 3">
    <name type="scientific">Tuber magnatum</name>
    <name type="common">white Piedmont truffle</name>
    <dbReference type="NCBI Taxonomy" id="42249"/>
    <lineage>
        <taxon>Eukaryota</taxon>
        <taxon>Fungi</taxon>
        <taxon>Dikarya</taxon>
        <taxon>Ascomycota</taxon>
        <taxon>Pezizomycotina</taxon>
        <taxon>Pezizomycetes</taxon>
        <taxon>Pezizales</taxon>
        <taxon>Tuberaceae</taxon>
        <taxon>Tuber</taxon>
    </lineage>
</organism>
<keyword evidence="1" id="KW-0472">Membrane</keyword>
<sequence>MYTGTDKDMDELLVSQIGICSIISLVIHYVFINFRDETFISAGALRQIRSASKGERERF</sequence>
<dbReference type="Proteomes" id="UP000246991">
    <property type="component" value="Unassembled WGS sequence"/>
</dbReference>
<keyword evidence="3" id="KW-1185">Reference proteome</keyword>
<keyword evidence="1" id="KW-1133">Transmembrane helix</keyword>
<feature type="transmembrane region" description="Helical" evidence="1">
    <location>
        <begin position="12"/>
        <end position="32"/>
    </location>
</feature>
<evidence type="ECO:0000313" key="3">
    <source>
        <dbReference type="Proteomes" id="UP000246991"/>
    </source>
</evidence>
<keyword evidence="1" id="KW-0812">Transmembrane</keyword>
<dbReference type="EMBL" id="PYWC01000026">
    <property type="protein sequence ID" value="PWW77166.1"/>
    <property type="molecule type" value="Genomic_DNA"/>
</dbReference>
<comment type="caution">
    <text evidence="2">The sequence shown here is derived from an EMBL/GenBank/DDBJ whole genome shotgun (WGS) entry which is preliminary data.</text>
</comment>
<dbReference type="AlphaFoldDB" id="A0A317SUT0"/>
<evidence type="ECO:0000256" key="1">
    <source>
        <dbReference type="SAM" id="Phobius"/>
    </source>
</evidence>
<evidence type="ECO:0000313" key="2">
    <source>
        <dbReference type="EMBL" id="PWW77166.1"/>
    </source>
</evidence>
<gene>
    <name evidence="2" type="ORF">C7212DRAFT_315170</name>
</gene>
<name>A0A317SUT0_9PEZI</name>
<accession>A0A317SUT0</accession>